<dbReference type="OrthoDB" id="105697at2157"/>
<dbReference type="GeneID" id="32893753"/>
<comment type="similarity">
    <text evidence="1">Belongs to the universal stress protein A family.</text>
</comment>
<evidence type="ECO:0000259" key="2">
    <source>
        <dbReference type="Pfam" id="PF00582"/>
    </source>
</evidence>
<gene>
    <name evidence="3" type="ORF">B1756_06700</name>
</gene>
<evidence type="ECO:0000256" key="1">
    <source>
        <dbReference type="ARBA" id="ARBA00008791"/>
    </source>
</evidence>
<dbReference type="PANTHER" id="PTHR46268:SF24">
    <property type="entry name" value="UNIVERSAL STRESS PROTEIN"/>
    <property type="match status" value="1"/>
</dbReference>
<dbReference type="Gene3D" id="3.40.50.620">
    <property type="entry name" value="HUPs"/>
    <property type="match status" value="1"/>
</dbReference>
<dbReference type="Pfam" id="PF00582">
    <property type="entry name" value="Usp"/>
    <property type="match status" value="1"/>
</dbReference>
<dbReference type="PANTHER" id="PTHR46268">
    <property type="entry name" value="STRESS RESPONSE PROTEIN NHAX"/>
    <property type="match status" value="1"/>
</dbReference>
<accession>A0A2Z2HWY2</accession>
<organism evidence="3 4">
    <name type="scientific">Natrarchaeobaculum aegyptiacum</name>
    <dbReference type="NCBI Taxonomy" id="745377"/>
    <lineage>
        <taxon>Archaea</taxon>
        <taxon>Methanobacteriati</taxon>
        <taxon>Methanobacteriota</taxon>
        <taxon>Stenosarchaea group</taxon>
        <taxon>Halobacteria</taxon>
        <taxon>Halobacteriales</taxon>
        <taxon>Natrialbaceae</taxon>
        <taxon>Natrarchaeobaculum</taxon>
    </lineage>
</organism>
<dbReference type="RefSeq" id="WP_086887840.1">
    <property type="nucleotide sequence ID" value="NZ_CP019893.1"/>
</dbReference>
<dbReference type="CDD" id="cd00293">
    <property type="entry name" value="USP-like"/>
    <property type="match status" value="1"/>
</dbReference>
<dbReference type="AlphaFoldDB" id="A0A2Z2HWY2"/>
<dbReference type="Proteomes" id="UP000250088">
    <property type="component" value="Chromosome"/>
</dbReference>
<reference evidence="4" key="1">
    <citation type="submission" date="2017-02" db="EMBL/GenBank/DDBJ databases">
        <title>Natronthermophilus aegyptiacus gen. nov.,sp. nov., an aerobic, extremely halophilic alkalithermophilic archaeon isolated from the athalassohaline Wadi An Natrun, Egypt.</title>
        <authorList>
            <person name="Zhao B."/>
        </authorList>
    </citation>
    <scope>NUCLEOTIDE SEQUENCE [LARGE SCALE GENOMIC DNA]</scope>
    <source>
        <strain evidence="4">JW/NM-HA 15</strain>
    </source>
</reference>
<sequence>MTHVLVAMDDSDPARAALRHACEHYPHADLTVVHVSDPVDASLFTRVPDRSSSEERRDSSQSAAVFEEARAIAAGYDRELSTELFAGDPARAIVECAAETDVDHVVIGNHGRTGVSRVLLGSVAESVVRRSPVSVTVVRG</sequence>
<keyword evidence="4" id="KW-1185">Reference proteome</keyword>
<evidence type="ECO:0000313" key="3">
    <source>
        <dbReference type="EMBL" id="ARS89464.1"/>
    </source>
</evidence>
<protein>
    <recommendedName>
        <fullName evidence="2">UspA domain-containing protein</fullName>
    </recommendedName>
</protein>
<feature type="domain" description="UspA" evidence="2">
    <location>
        <begin position="2"/>
        <end position="139"/>
    </location>
</feature>
<proteinExistence type="inferred from homology"/>
<dbReference type="InterPro" id="IPR006016">
    <property type="entry name" value="UspA"/>
</dbReference>
<dbReference type="InterPro" id="IPR014729">
    <property type="entry name" value="Rossmann-like_a/b/a_fold"/>
</dbReference>
<name>A0A2Z2HWY2_9EURY</name>
<dbReference type="EMBL" id="CP019893">
    <property type="protein sequence ID" value="ARS89464.1"/>
    <property type="molecule type" value="Genomic_DNA"/>
</dbReference>
<evidence type="ECO:0000313" key="4">
    <source>
        <dbReference type="Proteomes" id="UP000250088"/>
    </source>
</evidence>
<dbReference type="SUPFAM" id="SSF52402">
    <property type="entry name" value="Adenine nucleotide alpha hydrolases-like"/>
    <property type="match status" value="1"/>
</dbReference>
<dbReference type="PRINTS" id="PR01438">
    <property type="entry name" value="UNVRSLSTRESS"/>
</dbReference>
<dbReference type="InterPro" id="IPR006015">
    <property type="entry name" value="Universal_stress_UspA"/>
</dbReference>
<dbReference type="KEGG" id="naj:B1756_06700"/>